<organism evidence="2 3">
    <name type="scientific">Pseudoclavibacter albus</name>
    <dbReference type="NCBI Taxonomy" id="272241"/>
    <lineage>
        <taxon>Bacteria</taxon>
        <taxon>Bacillati</taxon>
        <taxon>Actinomycetota</taxon>
        <taxon>Actinomycetes</taxon>
        <taxon>Micrococcales</taxon>
        <taxon>Microbacteriaceae</taxon>
        <taxon>Pseudoclavibacter</taxon>
    </lineage>
</organism>
<evidence type="ECO:0000313" key="2">
    <source>
        <dbReference type="EMBL" id="MCT2042748.1"/>
    </source>
</evidence>
<gene>
    <name evidence="2" type="ORF">M3D15_05295</name>
</gene>
<proteinExistence type="predicted"/>
<evidence type="ECO:0000313" key="3">
    <source>
        <dbReference type="Proteomes" id="UP001525379"/>
    </source>
</evidence>
<name>A0ABT2HWR3_9MICO</name>
<protein>
    <recommendedName>
        <fullName evidence="4">ATP/GTP-binding protein</fullName>
    </recommendedName>
</protein>
<sequence>MPRSNRPRHRGRRARGMNGVEEQDDFARLRAGLRRTETKRGVAWTVQPISPERALKEYTCPGCHTMVPIGQAHIVAWPAEHLFGDEQGVAERRHWHSHCWRMA</sequence>
<feature type="compositionally biased region" description="Basic residues" evidence="1">
    <location>
        <begin position="1"/>
        <end position="15"/>
    </location>
</feature>
<dbReference type="RefSeq" id="WP_260104163.1">
    <property type="nucleotide sequence ID" value="NZ_JALXSQ010000015.1"/>
</dbReference>
<comment type="caution">
    <text evidence="2">The sequence shown here is derived from an EMBL/GenBank/DDBJ whole genome shotgun (WGS) entry which is preliminary data.</text>
</comment>
<dbReference type="Proteomes" id="UP001525379">
    <property type="component" value="Unassembled WGS sequence"/>
</dbReference>
<accession>A0ABT2HWR3</accession>
<evidence type="ECO:0008006" key="4">
    <source>
        <dbReference type="Google" id="ProtNLM"/>
    </source>
</evidence>
<reference evidence="2 3" key="1">
    <citation type="submission" date="2022-04" db="EMBL/GenBank/DDBJ databases">
        <title>Human microbiome associated bacterial genomes.</title>
        <authorList>
            <person name="Sandstrom S."/>
            <person name="Salamzade R."/>
            <person name="Kalan L.R."/>
        </authorList>
    </citation>
    <scope>NUCLEOTIDE SEQUENCE [LARGE SCALE GENOMIC DNA]</scope>
    <source>
        <strain evidence="3">p3-SID1799</strain>
    </source>
</reference>
<feature type="region of interest" description="Disordered" evidence="1">
    <location>
        <begin position="1"/>
        <end position="21"/>
    </location>
</feature>
<evidence type="ECO:0000256" key="1">
    <source>
        <dbReference type="SAM" id="MobiDB-lite"/>
    </source>
</evidence>
<dbReference type="EMBL" id="JALXSQ010000015">
    <property type="protein sequence ID" value="MCT2042748.1"/>
    <property type="molecule type" value="Genomic_DNA"/>
</dbReference>
<keyword evidence="3" id="KW-1185">Reference proteome</keyword>